<evidence type="ECO:0000313" key="1">
    <source>
        <dbReference type="EMBL" id="RUS35508.1"/>
    </source>
</evidence>
<comment type="caution">
    <text evidence="1">The sequence shown here is derived from an EMBL/GenBank/DDBJ whole genome shotgun (WGS) entry which is preliminary data.</text>
</comment>
<proteinExistence type="predicted"/>
<accession>A0A433R0F2</accession>
<organism evidence="1 2">
    <name type="scientific">Jimgerdemannia flammicorona</name>
    <dbReference type="NCBI Taxonomy" id="994334"/>
    <lineage>
        <taxon>Eukaryota</taxon>
        <taxon>Fungi</taxon>
        <taxon>Fungi incertae sedis</taxon>
        <taxon>Mucoromycota</taxon>
        <taxon>Mucoromycotina</taxon>
        <taxon>Endogonomycetes</taxon>
        <taxon>Endogonales</taxon>
        <taxon>Endogonaceae</taxon>
        <taxon>Jimgerdemannia</taxon>
    </lineage>
</organism>
<feature type="non-terminal residue" evidence="1">
    <location>
        <position position="1"/>
    </location>
</feature>
<dbReference type="Proteomes" id="UP000274822">
    <property type="component" value="Unassembled WGS sequence"/>
</dbReference>
<dbReference type="AlphaFoldDB" id="A0A433R0F2"/>
<gene>
    <name evidence="1" type="ORF">BC938DRAFT_481857</name>
</gene>
<reference evidence="1 2" key="1">
    <citation type="journal article" date="2018" name="New Phytol.">
        <title>Phylogenomics of Endogonaceae and evolution of mycorrhizas within Mucoromycota.</title>
        <authorList>
            <person name="Chang Y."/>
            <person name="Desiro A."/>
            <person name="Na H."/>
            <person name="Sandor L."/>
            <person name="Lipzen A."/>
            <person name="Clum A."/>
            <person name="Barry K."/>
            <person name="Grigoriev I.V."/>
            <person name="Martin F.M."/>
            <person name="Stajich J.E."/>
            <person name="Smith M.E."/>
            <person name="Bonito G."/>
            <person name="Spatafora J.W."/>
        </authorList>
    </citation>
    <scope>NUCLEOTIDE SEQUENCE [LARGE SCALE GENOMIC DNA]</scope>
    <source>
        <strain evidence="1 2">AD002</strain>
    </source>
</reference>
<evidence type="ECO:0000313" key="2">
    <source>
        <dbReference type="Proteomes" id="UP000274822"/>
    </source>
</evidence>
<sequence>DEIAISCIKFSFPSIQETSQISTSLHLLFVSNGLYLRRLPELCPVFWHLLHHVHSHAIHGCPVSVRAGAGCDGTQGEAEEAEEAEEHSHNRCFSYMTFLIAHRSGIGRQLALEYAAPGVIPILLPKDGDHLHDIANRCSTQGAEAIEGKLDLSRGDKLENLWLRQPIDRSCHRQCWKLCPRFASLYVA</sequence>
<dbReference type="EMBL" id="RBNJ01000066">
    <property type="protein sequence ID" value="RUS35508.1"/>
    <property type="molecule type" value="Genomic_DNA"/>
</dbReference>
<keyword evidence="2" id="KW-1185">Reference proteome</keyword>
<protein>
    <submittedName>
        <fullName evidence="1">Uncharacterized protein</fullName>
    </submittedName>
</protein>
<name>A0A433R0F2_9FUNG</name>